<evidence type="ECO:0000259" key="4">
    <source>
        <dbReference type="PROSITE" id="PS50943"/>
    </source>
</evidence>
<dbReference type="Gene3D" id="1.10.260.40">
    <property type="entry name" value="lambda repressor-like DNA-binding domains"/>
    <property type="match status" value="1"/>
</dbReference>
<keyword evidence="3" id="KW-0804">Transcription</keyword>
<dbReference type="AlphaFoldDB" id="A0A2R4PH02"/>
<keyword evidence="1" id="KW-0805">Transcription regulation</keyword>
<feature type="domain" description="HTH cro/C1-type" evidence="4">
    <location>
        <begin position="10"/>
        <end position="63"/>
    </location>
</feature>
<dbReference type="PROSITE" id="PS50943">
    <property type="entry name" value="HTH_CROC1"/>
    <property type="match status" value="1"/>
</dbReference>
<evidence type="ECO:0000256" key="3">
    <source>
        <dbReference type="ARBA" id="ARBA00023163"/>
    </source>
</evidence>
<dbReference type="Pfam" id="PF13560">
    <property type="entry name" value="HTH_31"/>
    <property type="match status" value="1"/>
</dbReference>
<dbReference type="CDD" id="cd06529">
    <property type="entry name" value="S24_LexA-like"/>
    <property type="match status" value="1"/>
</dbReference>
<dbReference type="RefSeq" id="WP_047345112.1">
    <property type="nucleotide sequence ID" value="NZ_CP047269.1"/>
</dbReference>
<sequence length="233" mass="25594">MSNNTFADRLTEAMRAAGMTQASLAKLVGMSQSSIWKLTSGNASGSRRTVELAKALNVRPEWLASGEMPVTDQSSELLPMKVVEPVSTGAYRVDLLDIQASAGPGTFLSSEFIETIRAIEFTEEHARSMFGNRPASAIKVITVRGDSMEGTIDPGDFIFVDTTVNYFEGDGIYVFVFGKTIHIKRLQMQKNSLVVLSDNKLYSSWQIDATDEDQFHVLAKVLVKQSAAIKRFA</sequence>
<name>A0A2R4PH02_CITFR</name>
<dbReference type="InterPro" id="IPR036286">
    <property type="entry name" value="LexA/Signal_pep-like_sf"/>
</dbReference>
<proteinExistence type="predicted"/>
<evidence type="ECO:0000256" key="2">
    <source>
        <dbReference type="ARBA" id="ARBA00023125"/>
    </source>
</evidence>
<dbReference type="InterPro" id="IPR015927">
    <property type="entry name" value="Peptidase_S24_S26A/B/C"/>
</dbReference>
<dbReference type="PANTHER" id="PTHR40661:SF3">
    <property type="entry name" value="FELS-1 PROPHAGE TRANSCRIPTIONAL REGULATOR"/>
    <property type="match status" value="1"/>
</dbReference>
<dbReference type="EMBL" id="MG430338">
    <property type="protein sequence ID" value="AVX50968.1"/>
    <property type="molecule type" value="Genomic_DNA"/>
</dbReference>
<dbReference type="GO" id="GO:0003677">
    <property type="term" value="F:DNA binding"/>
    <property type="evidence" value="ECO:0007669"/>
    <property type="project" value="UniProtKB-KW"/>
</dbReference>
<dbReference type="CDD" id="cd00093">
    <property type="entry name" value="HTH_XRE"/>
    <property type="match status" value="1"/>
</dbReference>
<organism evidence="5">
    <name type="scientific">Citrobacter freundii</name>
    <dbReference type="NCBI Taxonomy" id="546"/>
    <lineage>
        <taxon>Bacteria</taxon>
        <taxon>Pseudomonadati</taxon>
        <taxon>Pseudomonadota</taxon>
        <taxon>Gammaproteobacteria</taxon>
        <taxon>Enterobacterales</taxon>
        <taxon>Enterobacteriaceae</taxon>
        <taxon>Citrobacter</taxon>
        <taxon>Citrobacter freundii complex</taxon>
    </lineage>
</organism>
<gene>
    <name evidence="5" type="ORF">CFOXA204_0090</name>
</gene>
<reference evidence="5" key="1">
    <citation type="submission" date="2017-11" db="EMBL/GenBank/DDBJ databases">
        <title>Citrobacter freundii harbouring blaOXA-204 on a prophage.</title>
        <authorList>
            <person name="Boyd D.A."/>
            <person name="Mataseje L.F."/>
            <person name="Longtin J."/>
            <person name="Mulvey M.R."/>
        </authorList>
    </citation>
    <scope>NUCLEOTIDE SEQUENCE</scope>
    <source>
        <strain evidence="5">N16-03880</strain>
    </source>
</reference>
<dbReference type="InterPro" id="IPR039418">
    <property type="entry name" value="LexA-like"/>
</dbReference>
<accession>A0A2R4PH02</accession>
<dbReference type="SMART" id="SM00530">
    <property type="entry name" value="HTH_XRE"/>
    <property type="match status" value="1"/>
</dbReference>
<protein>
    <submittedName>
        <fullName evidence="5">Transcriptional regulator</fullName>
    </submittedName>
</protein>
<dbReference type="SUPFAM" id="SSF51306">
    <property type="entry name" value="LexA/Signal peptidase"/>
    <property type="match status" value="1"/>
</dbReference>
<evidence type="ECO:0000256" key="1">
    <source>
        <dbReference type="ARBA" id="ARBA00023015"/>
    </source>
</evidence>
<dbReference type="Pfam" id="PF00717">
    <property type="entry name" value="Peptidase_S24"/>
    <property type="match status" value="1"/>
</dbReference>
<keyword evidence="2" id="KW-0238">DNA-binding</keyword>
<dbReference type="Gene3D" id="2.10.109.10">
    <property type="entry name" value="Umud Fragment, subunit A"/>
    <property type="match status" value="1"/>
</dbReference>
<dbReference type="SUPFAM" id="SSF47413">
    <property type="entry name" value="lambda repressor-like DNA-binding domains"/>
    <property type="match status" value="1"/>
</dbReference>
<dbReference type="InterPro" id="IPR001387">
    <property type="entry name" value="Cro/C1-type_HTH"/>
</dbReference>
<evidence type="ECO:0000313" key="5">
    <source>
        <dbReference type="EMBL" id="AVX50968.1"/>
    </source>
</evidence>
<dbReference type="PANTHER" id="PTHR40661">
    <property type="match status" value="1"/>
</dbReference>
<dbReference type="InterPro" id="IPR010982">
    <property type="entry name" value="Lambda_DNA-bd_dom_sf"/>
</dbReference>